<evidence type="ECO:0000313" key="5">
    <source>
        <dbReference type="EMBL" id="MFC6082506.1"/>
    </source>
</evidence>
<dbReference type="Gene3D" id="3.40.50.150">
    <property type="entry name" value="Vaccinia Virus protein VP39"/>
    <property type="match status" value="1"/>
</dbReference>
<reference evidence="6" key="1">
    <citation type="journal article" date="2019" name="Int. J. Syst. Evol. Microbiol.">
        <title>The Global Catalogue of Microorganisms (GCM) 10K type strain sequencing project: providing services to taxonomists for standard genome sequencing and annotation.</title>
        <authorList>
            <consortium name="The Broad Institute Genomics Platform"/>
            <consortium name="The Broad Institute Genome Sequencing Center for Infectious Disease"/>
            <person name="Wu L."/>
            <person name="Ma J."/>
        </authorList>
    </citation>
    <scope>NUCLEOTIDE SEQUENCE [LARGE SCALE GENOMIC DNA]</scope>
    <source>
        <strain evidence="6">JCM 30346</strain>
    </source>
</reference>
<dbReference type="GO" id="GO:0016787">
    <property type="term" value="F:hydrolase activity"/>
    <property type="evidence" value="ECO:0007669"/>
    <property type="project" value="UniProtKB-KW"/>
</dbReference>
<evidence type="ECO:0000256" key="1">
    <source>
        <dbReference type="ARBA" id="ARBA00022603"/>
    </source>
</evidence>
<dbReference type="InterPro" id="IPR008854">
    <property type="entry name" value="TPMT"/>
</dbReference>
<dbReference type="PROSITE" id="PS51585">
    <property type="entry name" value="SAM_MT_TPMT"/>
    <property type="match status" value="1"/>
</dbReference>
<name>A0ABW1NHP3_9ACTN</name>
<comment type="caution">
    <text evidence="5">The sequence shown here is derived from an EMBL/GenBank/DDBJ whole genome shotgun (WGS) entry which is preliminary data.</text>
</comment>
<dbReference type="EMBL" id="JBHSRF010000017">
    <property type="protein sequence ID" value="MFC6082506.1"/>
    <property type="molecule type" value="Genomic_DNA"/>
</dbReference>
<keyword evidence="2" id="KW-0808">Transferase</keyword>
<sequence length="482" mass="51550">METFGEPGDPALLLIAGAASSMDWWEPEFCERLAAGSRFVIRYDHRDTGRSVVHPAGAPAYSGDDLVADAAGVLDVLGVTTAHVAGISMGGALAQLVALDHPERVASLTLIGTSGGAGDPDLPGMTDALRDTFTDEQAEPDWSDRDAVVDHVVAGCRPYAAPSRPFDEAGVREVVTRMVERSADIESAMKNHWLIEGTGGWRARLPLISVPTLVLHGTEDPMFPLAHGRALADEIPDARLLPLEAVGHELPRAAWDAVVPAILWHTSGGWGRQAGVLSAKALAGDDPTGWFERLYAAAAAGEVPMPWDREGPREPLREWAAARALRGDGRRALVIGCGLGADAEYVAGLGFDTDAFDISGTAIRTARARRPGSAVRYRTADLFHPPAEWIGAFDLVVEIFTVQALPLSLRHEAVAAVRRLTGPGGTLIVVMAARDEGEEIEDGPPWPLTRTEMESFAEDGLSLVRLEMLPDARLWRAEFLGG</sequence>
<dbReference type="Pfam" id="PF00561">
    <property type="entry name" value="Abhydrolase_1"/>
    <property type="match status" value="1"/>
</dbReference>
<dbReference type="SUPFAM" id="SSF53335">
    <property type="entry name" value="S-adenosyl-L-methionine-dependent methyltransferases"/>
    <property type="match status" value="1"/>
</dbReference>
<proteinExistence type="predicted"/>
<keyword evidence="1" id="KW-0489">Methyltransferase</keyword>
<evidence type="ECO:0000256" key="2">
    <source>
        <dbReference type="ARBA" id="ARBA00022679"/>
    </source>
</evidence>
<evidence type="ECO:0000313" key="6">
    <source>
        <dbReference type="Proteomes" id="UP001596137"/>
    </source>
</evidence>
<keyword evidence="6" id="KW-1185">Reference proteome</keyword>
<keyword evidence="5" id="KW-0378">Hydrolase</keyword>
<keyword evidence="3" id="KW-0949">S-adenosyl-L-methionine</keyword>
<dbReference type="PANTHER" id="PTHR43433">
    <property type="entry name" value="HYDROLASE, ALPHA/BETA FOLD FAMILY PROTEIN"/>
    <property type="match status" value="1"/>
</dbReference>
<protein>
    <submittedName>
        <fullName evidence="5">Alpha/beta fold hydrolase</fullName>
    </submittedName>
</protein>
<evidence type="ECO:0000256" key="3">
    <source>
        <dbReference type="ARBA" id="ARBA00022691"/>
    </source>
</evidence>
<dbReference type="InterPro" id="IPR029063">
    <property type="entry name" value="SAM-dependent_MTases_sf"/>
</dbReference>
<accession>A0ABW1NHP3</accession>
<gene>
    <name evidence="5" type="ORF">ACFP1K_15170</name>
</gene>
<dbReference type="CDD" id="cd02440">
    <property type="entry name" value="AdoMet_MTases"/>
    <property type="match status" value="1"/>
</dbReference>
<dbReference type="SUPFAM" id="SSF53474">
    <property type="entry name" value="alpha/beta-Hydrolases"/>
    <property type="match status" value="1"/>
</dbReference>
<evidence type="ECO:0000259" key="4">
    <source>
        <dbReference type="Pfam" id="PF00561"/>
    </source>
</evidence>
<dbReference type="Proteomes" id="UP001596137">
    <property type="component" value="Unassembled WGS sequence"/>
</dbReference>
<dbReference type="PANTHER" id="PTHR43433:SF5">
    <property type="entry name" value="AB HYDROLASE-1 DOMAIN-CONTAINING PROTEIN"/>
    <property type="match status" value="1"/>
</dbReference>
<dbReference type="Pfam" id="PF05724">
    <property type="entry name" value="TPMT"/>
    <property type="match status" value="1"/>
</dbReference>
<dbReference type="InterPro" id="IPR029058">
    <property type="entry name" value="AB_hydrolase_fold"/>
</dbReference>
<dbReference type="RefSeq" id="WP_380752648.1">
    <property type="nucleotide sequence ID" value="NZ_JBHSRF010000017.1"/>
</dbReference>
<dbReference type="Gene3D" id="3.40.50.1820">
    <property type="entry name" value="alpha/beta hydrolase"/>
    <property type="match status" value="1"/>
</dbReference>
<dbReference type="PRINTS" id="PR00111">
    <property type="entry name" value="ABHYDROLASE"/>
</dbReference>
<feature type="domain" description="AB hydrolase-1" evidence="4">
    <location>
        <begin position="10"/>
        <end position="249"/>
    </location>
</feature>
<dbReference type="InterPro" id="IPR000073">
    <property type="entry name" value="AB_hydrolase_1"/>
</dbReference>
<organism evidence="5 6">
    <name type="scientific">Sphaerisporangium aureirubrum</name>
    <dbReference type="NCBI Taxonomy" id="1544736"/>
    <lineage>
        <taxon>Bacteria</taxon>
        <taxon>Bacillati</taxon>
        <taxon>Actinomycetota</taxon>
        <taxon>Actinomycetes</taxon>
        <taxon>Streptosporangiales</taxon>
        <taxon>Streptosporangiaceae</taxon>
        <taxon>Sphaerisporangium</taxon>
    </lineage>
</organism>
<dbReference type="InterPro" id="IPR050471">
    <property type="entry name" value="AB_hydrolase"/>
</dbReference>